<dbReference type="EMBL" id="FODE01000041">
    <property type="protein sequence ID" value="SEO17481.1"/>
    <property type="molecule type" value="Genomic_DNA"/>
</dbReference>
<evidence type="ECO:0000313" key="1">
    <source>
        <dbReference type="EMBL" id="SEO17481.1"/>
    </source>
</evidence>
<gene>
    <name evidence="1" type="ORF">SAMN04489859_104113</name>
</gene>
<dbReference type="AlphaFoldDB" id="A0A1H8MJ83"/>
<name>A0A1H8MJ83_9RHOB</name>
<proteinExistence type="predicted"/>
<protein>
    <submittedName>
        <fullName evidence="1">Uncharacterized protein</fullName>
    </submittedName>
</protein>
<organism evidence="1 2">
    <name type="scientific">Paracoccus alcaliphilus</name>
    <dbReference type="NCBI Taxonomy" id="34002"/>
    <lineage>
        <taxon>Bacteria</taxon>
        <taxon>Pseudomonadati</taxon>
        <taxon>Pseudomonadota</taxon>
        <taxon>Alphaproteobacteria</taxon>
        <taxon>Rhodobacterales</taxon>
        <taxon>Paracoccaceae</taxon>
        <taxon>Paracoccus</taxon>
    </lineage>
</organism>
<sequence>MLELLAAGAMIGLGLLAAAGAVRPAPTPARVRAGSRR</sequence>
<dbReference type="Proteomes" id="UP000199054">
    <property type="component" value="Unassembled WGS sequence"/>
</dbReference>
<keyword evidence="2" id="KW-1185">Reference proteome</keyword>
<accession>A0A1H8MJ83</accession>
<reference evidence="1 2" key="1">
    <citation type="submission" date="2016-10" db="EMBL/GenBank/DDBJ databases">
        <authorList>
            <person name="de Groot N.N."/>
        </authorList>
    </citation>
    <scope>NUCLEOTIDE SEQUENCE [LARGE SCALE GENOMIC DNA]</scope>
    <source>
        <strain evidence="1 2">DSM 8512</strain>
    </source>
</reference>
<evidence type="ECO:0000313" key="2">
    <source>
        <dbReference type="Proteomes" id="UP000199054"/>
    </source>
</evidence>